<protein>
    <submittedName>
        <fullName evidence="1">Uncharacterized protein</fullName>
    </submittedName>
</protein>
<reference evidence="1" key="1">
    <citation type="submission" date="2021-09" db="EMBL/GenBank/DDBJ databases">
        <title>The genome of Mauremys mutica provides insights into the evolution of semi-aquatic lifestyle.</title>
        <authorList>
            <person name="Gong S."/>
            <person name="Gao Y."/>
        </authorList>
    </citation>
    <scope>NUCLEOTIDE SEQUENCE</scope>
    <source>
        <strain evidence="1">MM-2020</strain>
        <tissue evidence="1">Muscle</tissue>
    </source>
</reference>
<sequence>MNAIELYTTPVGPAQEFGPVHQEGLSSAESIYQDWTPTNGSLVPHKDAPGTDIFYNQRGFFIIRSDLGCYLWTEDPKSGAGIKIQRLHPACQGGDHYLSDSENPPNIYIIKGDTYRVVKDLSTDAEAEVRELAPGCQGGDHYTHCGSWFYIIFQREGGLTYVCDLSTPTRGGHTPLQPDCSKGLFYFTIGKLPTLIKLDEKWGAQCYQYKEFFSNHPRSFSIHPDVLAFFPGGLALTQGASTGGWECIKTLHNDSDSSVTWSDKVTCKVGYTKQQMSSIEHNWSISAEMSIGAGELTKLITQFQFSLKAEYGGRSVRTEQEDWNEAREQEESIQVTLEPKKNLYIWQYQLGIGQKPVLFCRDVQFTKENNPPDRIPLPPVP</sequence>
<comment type="caution">
    <text evidence="1">The sequence shown here is derived from an EMBL/GenBank/DDBJ whole genome shotgun (WGS) entry which is preliminary data.</text>
</comment>
<evidence type="ECO:0000313" key="2">
    <source>
        <dbReference type="Proteomes" id="UP000827986"/>
    </source>
</evidence>
<dbReference type="EMBL" id="JAHDVG010000467">
    <property type="protein sequence ID" value="KAH1182418.1"/>
    <property type="molecule type" value="Genomic_DNA"/>
</dbReference>
<name>A0A9D3XM39_9SAUR</name>
<dbReference type="Proteomes" id="UP000827986">
    <property type="component" value="Unassembled WGS sequence"/>
</dbReference>
<proteinExistence type="predicted"/>
<accession>A0A9D3XM39</accession>
<organism evidence="1 2">
    <name type="scientific">Mauremys mutica</name>
    <name type="common">yellowpond turtle</name>
    <dbReference type="NCBI Taxonomy" id="74926"/>
    <lineage>
        <taxon>Eukaryota</taxon>
        <taxon>Metazoa</taxon>
        <taxon>Chordata</taxon>
        <taxon>Craniata</taxon>
        <taxon>Vertebrata</taxon>
        <taxon>Euteleostomi</taxon>
        <taxon>Archelosauria</taxon>
        <taxon>Testudinata</taxon>
        <taxon>Testudines</taxon>
        <taxon>Cryptodira</taxon>
        <taxon>Durocryptodira</taxon>
        <taxon>Testudinoidea</taxon>
        <taxon>Geoemydidae</taxon>
        <taxon>Geoemydinae</taxon>
        <taxon>Mauremys</taxon>
    </lineage>
</organism>
<evidence type="ECO:0000313" key="1">
    <source>
        <dbReference type="EMBL" id="KAH1182418.1"/>
    </source>
</evidence>
<gene>
    <name evidence="1" type="ORF">KIL84_010172</name>
</gene>
<keyword evidence="2" id="KW-1185">Reference proteome</keyword>
<dbReference type="AlphaFoldDB" id="A0A9D3XM39"/>